<evidence type="ECO:0000313" key="3">
    <source>
        <dbReference type="Proteomes" id="UP000053825"/>
    </source>
</evidence>
<dbReference type="PANTHER" id="PTHR35826">
    <property type="entry name" value="PROTEIN ATP6V1FNB-LIKE"/>
    <property type="match status" value="1"/>
</dbReference>
<organism evidence="2 3">
    <name type="scientific">Habropoda laboriosa</name>
    <dbReference type="NCBI Taxonomy" id="597456"/>
    <lineage>
        <taxon>Eukaryota</taxon>
        <taxon>Metazoa</taxon>
        <taxon>Ecdysozoa</taxon>
        <taxon>Arthropoda</taxon>
        <taxon>Hexapoda</taxon>
        <taxon>Insecta</taxon>
        <taxon>Pterygota</taxon>
        <taxon>Neoptera</taxon>
        <taxon>Endopterygota</taxon>
        <taxon>Hymenoptera</taxon>
        <taxon>Apocrita</taxon>
        <taxon>Aculeata</taxon>
        <taxon>Apoidea</taxon>
        <taxon>Anthophila</taxon>
        <taxon>Apidae</taxon>
        <taxon>Habropoda</taxon>
    </lineage>
</organism>
<proteinExistence type="predicted"/>
<protein>
    <recommendedName>
        <fullName evidence="1">Sperm microtubule inner protein 1 C-terminal domain-containing protein</fullName>
    </recommendedName>
</protein>
<dbReference type="Pfam" id="PF22589">
    <property type="entry name" value="SPMIP1"/>
    <property type="match status" value="1"/>
</dbReference>
<evidence type="ECO:0000259" key="1">
    <source>
        <dbReference type="Pfam" id="PF22589"/>
    </source>
</evidence>
<dbReference type="OrthoDB" id="410807at2759"/>
<gene>
    <name evidence="2" type="ORF">WH47_04644</name>
</gene>
<feature type="domain" description="Sperm microtubule inner protein 1 C-terminal" evidence="1">
    <location>
        <begin position="63"/>
        <end position="162"/>
    </location>
</feature>
<sequence length="188" mass="22156">MATRGVCDARCQAFHTAMIHKEEATRIKWFLRNQQKLLDHLEKTQKIELSPIHETEKPPSVDIIHLKPLPNWRPLEPDGSINLNIMKPIDPQVKAILYEGAPSFITAENYIHKRVKDIPENRFYYPNCTSWIHGWRLTDYSPTPRSKFGRNAVTIHQFYHPRISSLQRDPDWYRPSRIPLFICDDETN</sequence>
<dbReference type="InterPro" id="IPR054323">
    <property type="entry name" value="SPMIP1_C"/>
</dbReference>
<keyword evidence="3" id="KW-1185">Reference proteome</keyword>
<dbReference type="STRING" id="597456.A0A0L7R2J1"/>
<dbReference type="PANTHER" id="PTHR35826:SF1">
    <property type="entry name" value="PROTEIN ATP6V1FNB-LIKE"/>
    <property type="match status" value="1"/>
</dbReference>
<dbReference type="EMBL" id="KQ414666">
    <property type="protein sequence ID" value="KOC65054.1"/>
    <property type="molecule type" value="Genomic_DNA"/>
</dbReference>
<evidence type="ECO:0000313" key="2">
    <source>
        <dbReference type="EMBL" id="KOC65054.1"/>
    </source>
</evidence>
<name>A0A0L7R2J1_9HYME</name>
<reference evidence="2 3" key="1">
    <citation type="submission" date="2015-07" db="EMBL/GenBank/DDBJ databases">
        <title>The genome of Habropoda laboriosa.</title>
        <authorList>
            <person name="Pan H."/>
            <person name="Kapheim K."/>
        </authorList>
    </citation>
    <scope>NUCLEOTIDE SEQUENCE [LARGE SCALE GENOMIC DNA]</scope>
    <source>
        <strain evidence="2">0110345459</strain>
    </source>
</reference>
<dbReference type="AlphaFoldDB" id="A0A0L7R2J1"/>
<dbReference type="Proteomes" id="UP000053825">
    <property type="component" value="Unassembled WGS sequence"/>
</dbReference>
<accession>A0A0L7R2J1</accession>